<evidence type="ECO:0000256" key="1">
    <source>
        <dbReference type="SAM" id="MobiDB-lite"/>
    </source>
</evidence>
<dbReference type="AlphaFoldDB" id="A0A9P6KFE7"/>
<accession>A0A9P6KFE7</accession>
<dbReference type="OrthoDB" id="2441065at2759"/>
<comment type="caution">
    <text evidence="2">The sequence shown here is derived from an EMBL/GenBank/DDBJ whole genome shotgun (WGS) entry which is preliminary data.</text>
</comment>
<protein>
    <submittedName>
        <fullName evidence="2">Uncharacterized protein</fullName>
    </submittedName>
</protein>
<feature type="region of interest" description="Disordered" evidence="1">
    <location>
        <begin position="93"/>
        <end position="131"/>
    </location>
</feature>
<proteinExistence type="predicted"/>
<organism evidence="2 3">
    <name type="scientific">Lunasporangiospora selenospora</name>
    <dbReference type="NCBI Taxonomy" id="979761"/>
    <lineage>
        <taxon>Eukaryota</taxon>
        <taxon>Fungi</taxon>
        <taxon>Fungi incertae sedis</taxon>
        <taxon>Mucoromycota</taxon>
        <taxon>Mortierellomycotina</taxon>
        <taxon>Mortierellomycetes</taxon>
        <taxon>Mortierellales</taxon>
        <taxon>Mortierellaceae</taxon>
        <taxon>Lunasporangiospora</taxon>
    </lineage>
</organism>
<evidence type="ECO:0000313" key="2">
    <source>
        <dbReference type="EMBL" id="KAF9582878.1"/>
    </source>
</evidence>
<evidence type="ECO:0000313" key="3">
    <source>
        <dbReference type="Proteomes" id="UP000780801"/>
    </source>
</evidence>
<dbReference type="Proteomes" id="UP000780801">
    <property type="component" value="Unassembled WGS sequence"/>
</dbReference>
<sequence length="240" mass="26669">MTNNIYVEWMLEKQPDKEHVSFSNFVKVFGFTTIHSSSSVKVGEKSFVKKIFWSCRVLEVADRKLYIDSETVAKETGADILIAGRREARHSLRKYPSRASEDKPLEIVDDSENSNSVAGEPNQKLTRPKRSSAEVALELESASVPDQELPTKKVVFQGEAFSSEGGSDYVGSNPSSARSSLNSIDFKFVYHLVGQGTTSSRLKTSSQLVVGETNVLEVVMNVRRDILRKQSEISVTSDLL</sequence>
<dbReference type="EMBL" id="JAABOA010000891">
    <property type="protein sequence ID" value="KAF9582878.1"/>
    <property type="molecule type" value="Genomic_DNA"/>
</dbReference>
<reference evidence="2" key="1">
    <citation type="journal article" date="2020" name="Fungal Divers.">
        <title>Resolving the Mortierellaceae phylogeny through synthesis of multi-gene phylogenetics and phylogenomics.</title>
        <authorList>
            <person name="Vandepol N."/>
            <person name="Liber J."/>
            <person name="Desiro A."/>
            <person name="Na H."/>
            <person name="Kennedy M."/>
            <person name="Barry K."/>
            <person name="Grigoriev I.V."/>
            <person name="Miller A.N."/>
            <person name="O'Donnell K."/>
            <person name="Stajich J.E."/>
            <person name="Bonito G."/>
        </authorList>
    </citation>
    <scope>NUCLEOTIDE SEQUENCE</scope>
    <source>
        <strain evidence="2">KOD1015</strain>
    </source>
</reference>
<name>A0A9P6KFE7_9FUNG</name>
<gene>
    <name evidence="2" type="ORF">BGW38_010633</name>
</gene>
<keyword evidence="3" id="KW-1185">Reference proteome</keyword>